<dbReference type="PROSITE" id="PS51257">
    <property type="entry name" value="PROKAR_LIPOPROTEIN"/>
    <property type="match status" value="1"/>
</dbReference>
<protein>
    <submittedName>
        <fullName evidence="2">Peptidase MA family metallohydrolase</fullName>
    </submittedName>
</protein>
<accession>A0ABW5LB36</accession>
<comment type="caution">
    <text evidence="2">The sequence shown here is derived from an EMBL/GenBank/DDBJ whole genome shotgun (WGS) entry which is preliminary data.</text>
</comment>
<keyword evidence="3" id="KW-1185">Reference proteome</keyword>
<evidence type="ECO:0000313" key="2">
    <source>
        <dbReference type="EMBL" id="MFD2562107.1"/>
    </source>
</evidence>
<dbReference type="EMBL" id="JBHULE010000008">
    <property type="protein sequence ID" value="MFD2562107.1"/>
    <property type="molecule type" value="Genomic_DNA"/>
</dbReference>
<gene>
    <name evidence="2" type="ORF">ACFSR1_05460</name>
</gene>
<dbReference type="InterPro" id="IPR039568">
    <property type="entry name" value="Peptidase_MA-like_dom"/>
</dbReference>
<name>A0ABW5LB36_9FLAO</name>
<dbReference type="RefSeq" id="WP_378290407.1">
    <property type="nucleotide sequence ID" value="NZ_JBHULE010000008.1"/>
</dbReference>
<dbReference type="Pfam" id="PF13485">
    <property type="entry name" value="Peptidase_MA_2"/>
    <property type="match status" value="1"/>
</dbReference>
<dbReference type="Proteomes" id="UP001597319">
    <property type="component" value="Unassembled WGS sequence"/>
</dbReference>
<reference evidence="3" key="1">
    <citation type="journal article" date="2019" name="Int. J. Syst. Evol. Microbiol.">
        <title>The Global Catalogue of Microorganisms (GCM) 10K type strain sequencing project: providing services to taxonomists for standard genome sequencing and annotation.</title>
        <authorList>
            <consortium name="The Broad Institute Genomics Platform"/>
            <consortium name="The Broad Institute Genome Sequencing Center for Infectious Disease"/>
            <person name="Wu L."/>
            <person name="Ma J."/>
        </authorList>
    </citation>
    <scope>NUCLEOTIDE SEQUENCE [LARGE SCALE GENOMIC DNA]</scope>
    <source>
        <strain evidence="3">KCTC 52274</strain>
    </source>
</reference>
<evidence type="ECO:0000259" key="1">
    <source>
        <dbReference type="Pfam" id="PF13485"/>
    </source>
</evidence>
<feature type="domain" description="Peptidase MA-like" evidence="1">
    <location>
        <begin position="171"/>
        <end position="362"/>
    </location>
</feature>
<evidence type="ECO:0000313" key="3">
    <source>
        <dbReference type="Proteomes" id="UP001597319"/>
    </source>
</evidence>
<sequence length="366" mass="41265">MKLKILILCMLSISIAGCQKKNDKISLPSSWIGTIKMGDANPELVFYLYEDSLGQTAGHLGIPSKGIEKIPFDPPLIIEDSIKLNISAAQASYHGILNKSKKTITGTWKEGENTFSLVLSPLDQEIDYTTSKKASTTSLSLEFTSENFKYYSEKTKKEVLEELSNVLENNYARLTKKLSTRFDTEIDVLIYPDIKTFHKAINYPDAPDWVVGAASKNELKMVSPQNPGSVHTYESLIKAIVHELTHTIVLNFRDNGLVGLPNWLNEGYAYYEAGQLTQEEKKAVRAKALKKEIPSWQELSDANTSEFGNLGGYGISATIIDFLIKTYGIEKLKQYIINPETTEQIYNRTIKDLEQEWLDYIKNNNK</sequence>
<organism evidence="2 3">
    <name type="scientific">Aquimarina rubra</name>
    <dbReference type="NCBI Taxonomy" id="1920033"/>
    <lineage>
        <taxon>Bacteria</taxon>
        <taxon>Pseudomonadati</taxon>
        <taxon>Bacteroidota</taxon>
        <taxon>Flavobacteriia</taxon>
        <taxon>Flavobacteriales</taxon>
        <taxon>Flavobacteriaceae</taxon>
        <taxon>Aquimarina</taxon>
    </lineage>
</organism>
<proteinExistence type="predicted"/>